<dbReference type="EMBL" id="UINC01077254">
    <property type="protein sequence ID" value="SVC17216.1"/>
    <property type="molecule type" value="Genomic_DNA"/>
</dbReference>
<dbReference type="AlphaFoldDB" id="A0A382JZN5"/>
<sequence length="123" mass="14084">MLTKYFVVFCIFSLLLAVMCESKLLMFDDFEEGKLNKEHWTHGAQALKIDWKTKGGKLEILPTGVGWSYFGYGKVAFKNFGLQFDFQPLTDKFGHGCWVGLLFRASEDFKFYQLYLTPADGVG</sequence>
<evidence type="ECO:0000313" key="1">
    <source>
        <dbReference type="EMBL" id="SVC17216.1"/>
    </source>
</evidence>
<name>A0A382JZN5_9ZZZZ</name>
<organism evidence="1">
    <name type="scientific">marine metagenome</name>
    <dbReference type="NCBI Taxonomy" id="408172"/>
    <lineage>
        <taxon>unclassified sequences</taxon>
        <taxon>metagenomes</taxon>
        <taxon>ecological metagenomes</taxon>
    </lineage>
</organism>
<feature type="non-terminal residue" evidence="1">
    <location>
        <position position="123"/>
    </location>
</feature>
<proteinExistence type="predicted"/>
<evidence type="ECO:0008006" key="2">
    <source>
        <dbReference type="Google" id="ProtNLM"/>
    </source>
</evidence>
<reference evidence="1" key="1">
    <citation type="submission" date="2018-05" db="EMBL/GenBank/DDBJ databases">
        <authorList>
            <person name="Lanie J.A."/>
            <person name="Ng W.-L."/>
            <person name="Kazmierczak K.M."/>
            <person name="Andrzejewski T.M."/>
            <person name="Davidsen T.M."/>
            <person name="Wayne K.J."/>
            <person name="Tettelin H."/>
            <person name="Glass J.I."/>
            <person name="Rusch D."/>
            <person name="Podicherti R."/>
            <person name="Tsui H.-C.T."/>
            <person name="Winkler M.E."/>
        </authorList>
    </citation>
    <scope>NUCLEOTIDE SEQUENCE</scope>
</reference>
<gene>
    <name evidence="1" type="ORF">METZ01_LOCUS270070</name>
</gene>
<protein>
    <recommendedName>
        <fullName evidence="2">3-keto-disaccharide hydrolase domain-containing protein</fullName>
    </recommendedName>
</protein>
<accession>A0A382JZN5</accession>